<gene>
    <name evidence="1" type="ORF">HNQ99_002713</name>
</gene>
<accession>A0A840HXZ1</accession>
<name>A0A840HXZ1_9SPHN</name>
<evidence type="ECO:0000313" key="1">
    <source>
        <dbReference type="EMBL" id="MBB4642388.1"/>
    </source>
</evidence>
<organism evidence="1 2">
    <name type="scientific">Rhizorhapis suberifaciens</name>
    <name type="common">corky root of lettuce</name>
    <dbReference type="NCBI Taxonomy" id="13656"/>
    <lineage>
        <taxon>Bacteria</taxon>
        <taxon>Pseudomonadati</taxon>
        <taxon>Pseudomonadota</taxon>
        <taxon>Alphaproteobacteria</taxon>
        <taxon>Sphingomonadales</taxon>
        <taxon>Sphingomonadaceae</taxon>
        <taxon>Rhizorhapis</taxon>
    </lineage>
</organism>
<evidence type="ECO:0000313" key="2">
    <source>
        <dbReference type="Proteomes" id="UP000575068"/>
    </source>
</evidence>
<dbReference type="EMBL" id="JACHOV010000010">
    <property type="protein sequence ID" value="MBB4642388.1"/>
    <property type="molecule type" value="Genomic_DNA"/>
</dbReference>
<dbReference type="AlphaFoldDB" id="A0A840HXZ1"/>
<reference evidence="1 2" key="1">
    <citation type="submission" date="2020-08" db="EMBL/GenBank/DDBJ databases">
        <title>Genomic Encyclopedia of Type Strains, Phase IV (KMG-IV): sequencing the most valuable type-strain genomes for metagenomic binning, comparative biology and taxonomic classification.</title>
        <authorList>
            <person name="Goeker M."/>
        </authorList>
    </citation>
    <scope>NUCLEOTIDE SEQUENCE [LARGE SCALE GENOMIC DNA]</scope>
    <source>
        <strain evidence="1 2">DSM 7465</strain>
    </source>
</reference>
<protein>
    <recommendedName>
        <fullName evidence="3">Restriction alleviation protein, Lar family</fullName>
    </recommendedName>
</protein>
<keyword evidence="2" id="KW-1185">Reference proteome</keyword>
<sequence>MEKELRPCPWCGSSFEVRLNRGWWLIWSTGDHEQRCPIRNRNPFDETAYSSKQAAIAAWNTRHRLTAQAQGGDVEKREAVTEAVYRAIYGDVWERFQDPEETDFAEKVADAVLTALSTHPTPTELPGDALREAEKETNALRMAWWNDMKARGCSDDVAIRKIKQALATKENADNG</sequence>
<evidence type="ECO:0008006" key="3">
    <source>
        <dbReference type="Google" id="ProtNLM"/>
    </source>
</evidence>
<comment type="caution">
    <text evidence="1">The sequence shown here is derived from an EMBL/GenBank/DDBJ whole genome shotgun (WGS) entry which is preliminary data.</text>
</comment>
<proteinExistence type="predicted"/>
<dbReference type="Proteomes" id="UP000575068">
    <property type="component" value="Unassembled WGS sequence"/>
</dbReference>